<dbReference type="KEGG" id="acre:ACRYA_0194"/>
<name>A0AAD0X9L0_9BACT</name>
<feature type="domain" description="OLD protein-like TOPRIM" evidence="2">
    <location>
        <begin position="382"/>
        <end position="452"/>
    </location>
</feature>
<dbReference type="Proteomes" id="UP000273809">
    <property type="component" value="Chromosome"/>
</dbReference>
<proteinExistence type="predicted"/>
<dbReference type="InterPro" id="IPR003959">
    <property type="entry name" value="ATPase_AAA_core"/>
</dbReference>
<dbReference type="InterPro" id="IPR027417">
    <property type="entry name" value="P-loop_NTPase"/>
</dbReference>
<dbReference type="AlphaFoldDB" id="A0AAD0X9L0"/>
<dbReference type="Pfam" id="PF13304">
    <property type="entry name" value="AAA_21"/>
    <property type="match status" value="1"/>
</dbReference>
<dbReference type="RefSeq" id="WP_105917566.1">
    <property type="nucleotide sequence ID" value="NZ_CP021072.1"/>
</dbReference>
<dbReference type="CDD" id="cd01026">
    <property type="entry name" value="TOPRIM_OLD"/>
    <property type="match status" value="1"/>
</dbReference>
<evidence type="ECO:0000313" key="3">
    <source>
        <dbReference type="EMBL" id="AYJ79357.1"/>
    </source>
</evidence>
<evidence type="ECO:0000259" key="2">
    <source>
        <dbReference type="Pfam" id="PF20469"/>
    </source>
</evidence>
<dbReference type="PANTHER" id="PTHR43581:SF4">
    <property type="entry name" value="ATP_GTP PHOSPHATASE"/>
    <property type="match status" value="1"/>
</dbReference>
<keyword evidence="3" id="KW-0255">Endonuclease</keyword>
<dbReference type="GeneID" id="56460423"/>
<dbReference type="GO" id="GO:0016887">
    <property type="term" value="F:ATP hydrolysis activity"/>
    <property type="evidence" value="ECO:0007669"/>
    <property type="project" value="InterPro"/>
</dbReference>
<dbReference type="SUPFAM" id="SSF52540">
    <property type="entry name" value="P-loop containing nucleoside triphosphate hydrolases"/>
    <property type="match status" value="1"/>
</dbReference>
<organism evidence="3 4">
    <name type="scientific">Aliarcobacter cryaerophilus ATCC 43158</name>
    <dbReference type="NCBI Taxonomy" id="1032070"/>
    <lineage>
        <taxon>Bacteria</taxon>
        <taxon>Pseudomonadati</taxon>
        <taxon>Campylobacterota</taxon>
        <taxon>Epsilonproteobacteria</taxon>
        <taxon>Campylobacterales</taxon>
        <taxon>Arcobacteraceae</taxon>
        <taxon>Aliarcobacter</taxon>
    </lineage>
</organism>
<dbReference type="PANTHER" id="PTHR43581">
    <property type="entry name" value="ATP/GTP PHOSPHATASE"/>
    <property type="match status" value="1"/>
</dbReference>
<evidence type="ECO:0000259" key="1">
    <source>
        <dbReference type="Pfam" id="PF13304"/>
    </source>
</evidence>
<keyword evidence="3" id="KW-0540">Nuclease</keyword>
<dbReference type="GO" id="GO:0005524">
    <property type="term" value="F:ATP binding"/>
    <property type="evidence" value="ECO:0007669"/>
    <property type="project" value="InterPro"/>
</dbReference>
<dbReference type="GO" id="GO:0004519">
    <property type="term" value="F:endonuclease activity"/>
    <property type="evidence" value="ECO:0007669"/>
    <property type="project" value="UniProtKB-KW"/>
</dbReference>
<feature type="domain" description="ATPase AAA-type core" evidence="1">
    <location>
        <begin position="37"/>
        <end position="337"/>
    </location>
</feature>
<dbReference type="EMBL" id="CP032823">
    <property type="protein sequence ID" value="AYJ79357.1"/>
    <property type="molecule type" value="Genomic_DNA"/>
</dbReference>
<sequence length="634" mass="73564">MFLSNIKLWNFRKYGNEQEYNLKKNIPDLNLTFQKNLNVLIGQNDAGKTAIIDAIKLILKTHSYEYIKIENLDFYNNSKRFRIEVEFNDLTDDEAKNFVEWLGYEGEKVFLRLIYDVSRNDERIFPSEVKAGVDEDGSQMTAEAREYLKVTYLKPLRDAQNELVAKKNSRVSQILLGDEAFKGKEETHYLIDYFKEFNQTIEKYFEGKDKDGNEFTEDEKKLGKVLKDKIDTYIKAFYEPSKESEFEISGSKLREILEKISIFIKDEKNLGLGTLNRLFMATELLHLGKEDYHGLKLGLIEELEAHLHPQAQMKVIERLQKEENKQLILTTHSPNLASKVKLDNLIICNNKANSMAKENTALKDTDYKFLERFLDTTKSNLFFAKGVILVEGWAEEMLIPSLAKKIGYDLTEKQVSVVNVGNTAFLRYVNIFKRNDLQNDIGIKVSVITDLDLRPERYAIKKNLDTSKYAENNIITEFVPDDVIRDKKASFESVGISNIKAFISPHWTLEYCIAKTEVLRKIFFKAILEAHLEQKENDCIRESILQDYRDAVSNYETAFSNWNEDNDNIAFDIYWQILGELKFSDNAKEKISKSIIAQRFADILENSSEDIEPEQIKQDSNIKYLCEAIEHACS</sequence>
<dbReference type="Gene3D" id="3.40.50.300">
    <property type="entry name" value="P-loop containing nucleotide triphosphate hydrolases"/>
    <property type="match status" value="1"/>
</dbReference>
<keyword evidence="3" id="KW-0378">Hydrolase</keyword>
<evidence type="ECO:0000313" key="4">
    <source>
        <dbReference type="Proteomes" id="UP000273809"/>
    </source>
</evidence>
<dbReference type="InterPro" id="IPR051396">
    <property type="entry name" value="Bact_Antivir_Def_Nuclease"/>
</dbReference>
<dbReference type="Pfam" id="PF20469">
    <property type="entry name" value="OLD-like_TOPRIM"/>
    <property type="match status" value="1"/>
</dbReference>
<protein>
    <submittedName>
        <fullName evidence="3">ATP-dependent endonuclease</fullName>
    </submittedName>
</protein>
<reference evidence="3 4" key="1">
    <citation type="submission" date="2018-10" db="EMBL/GenBank/DDBJ databases">
        <title>Complete genome sequences of Arcobacter cryaerophilus strains ATCC 43158 and ATCC 49615.</title>
        <authorList>
            <person name="Miller W.G."/>
            <person name="Yee E."/>
            <person name="Bono J.L."/>
        </authorList>
    </citation>
    <scope>NUCLEOTIDE SEQUENCE [LARGE SCALE GENOMIC DNA]</scope>
    <source>
        <strain evidence="3 4">ATCC 43158</strain>
    </source>
</reference>
<dbReference type="InterPro" id="IPR034139">
    <property type="entry name" value="TOPRIM_OLD"/>
</dbReference>
<accession>A0AAD0X9L0</accession>
<gene>
    <name evidence="3" type="ORF">ACRYA_0194</name>
</gene>